<protein>
    <submittedName>
        <fullName evidence="6">Dynamin-1</fullName>
    </submittedName>
</protein>
<dbReference type="GO" id="GO:0003924">
    <property type="term" value="F:GTPase activity"/>
    <property type="evidence" value="ECO:0007669"/>
    <property type="project" value="InterPro"/>
</dbReference>
<dbReference type="GO" id="GO:0016020">
    <property type="term" value="C:membrane"/>
    <property type="evidence" value="ECO:0007669"/>
    <property type="project" value="TreeGrafter"/>
</dbReference>
<keyword evidence="2" id="KW-0342">GTP-binding</keyword>
<dbReference type="InterPro" id="IPR001401">
    <property type="entry name" value="Dynamin_GTPase"/>
</dbReference>
<dbReference type="Gene3D" id="3.40.50.300">
    <property type="entry name" value="P-loop containing nucleotide triphosphate hydrolases"/>
    <property type="match status" value="1"/>
</dbReference>
<feature type="domain" description="GED" evidence="4">
    <location>
        <begin position="613"/>
        <end position="704"/>
    </location>
</feature>
<accession>A0A6A6ISZ7</accession>
<evidence type="ECO:0000256" key="2">
    <source>
        <dbReference type="ARBA" id="ARBA00023134"/>
    </source>
</evidence>
<dbReference type="GO" id="GO:0016559">
    <property type="term" value="P:peroxisome fission"/>
    <property type="evidence" value="ECO:0007669"/>
    <property type="project" value="TreeGrafter"/>
</dbReference>
<dbReference type="GO" id="GO:0000266">
    <property type="term" value="P:mitochondrial fission"/>
    <property type="evidence" value="ECO:0007669"/>
    <property type="project" value="TreeGrafter"/>
</dbReference>
<keyword evidence="7" id="KW-1185">Reference proteome</keyword>
<dbReference type="OrthoDB" id="415706at2759"/>
<dbReference type="GO" id="GO:0005874">
    <property type="term" value="C:microtubule"/>
    <property type="evidence" value="ECO:0007669"/>
    <property type="project" value="TreeGrafter"/>
</dbReference>
<dbReference type="SUPFAM" id="SSF52540">
    <property type="entry name" value="P-loop containing nucleoside triphosphate hydrolases"/>
    <property type="match status" value="1"/>
</dbReference>
<dbReference type="GeneID" id="54579916"/>
<evidence type="ECO:0000313" key="7">
    <source>
        <dbReference type="Proteomes" id="UP000800094"/>
    </source>
</evidence>
<dbReference type="Pfam" id="PF00350">
    <property type="entry name" value="Dynamin_N"/>
    <property type="match status" value="1"/>
</dbReference>
<dbReference type="RefSeq" id="XP_033688530.1">
    <property type="nucleotide sequence ID" value="XM_033826586.1"/>
</dbReference>
<dbReference type="SMART" id="SM00053">
    <property type="entry name" value="DYNc"/>
    <property type="match status" value="1"/>
</dbReference>
<dbReference type="InterPro" id="IPR030381">
    <property type="entry name" value="G_DYNAMIN_dom"/>
</dbReference>
<dbReference type="PROSITE" id="PS51388">
    <property type="entry name" value="GED"/>
    <property type="match status" value="1"/>
</dbReference>
<evidence type="ECO:0000256" key="3">
    <source>
        <dbReference type="SAM" id="MobiDB-lite"/>
    </source>
</evidence>
<dbReference type="InterPro" id="IPR000375">
    <property type="entry name" value="Dynamin_stalk"/>
</dbReference>
<dbReference type="GO" id="GO:0008017">
    <property type="term" value="F:microtubule binding"/>
    <property type="evidence" value="ECO:0007669"/>
    <property type="project" value="TreeGrafter"/>
</dbReference>
<proteinExistence type="predicted"/>
<evidence type="ECO:0000313" key="6">
    <source>
        <dbReference type="EMBL" id="KAF2253526.1"/>
    </source>
</evidence>
<dbReference type="GO" id="GO:0006897">
    <property type="term" value="P:endocytosis"/>
    <property type="evidence" value="ECO:0007669"/>
    <property type="project" value="TreeGrafter"/>
</dbReference>
<keyword evidence="1" id="KW-0547">Nucleotide-binding</keyword>
<organism evidence="6 7">
    <name type="scientific">Trematosphaeria pertusa</name>
    <dbReference type="NCBI Taxonomy" id="390896"/>
    <lineage>
        <taxon>Eukaryota</taxon>
        <taxon>Fungi</taxon>
        <taxon>Dikarya</taxon>
        <taxon>Ascomycota</taxon>
        <taxon>Pezizomycotina</taxon>
        <taxon>Dothideomycetes</taxon>
        <taxon>Pleosporomycetidae</taxon>
        <taxon>Pleosporales</taxon>
        <taxon>Massarineae</taxon>
        <taxon>Trematosphaeriaceae</taxon>
        <taxon>Trematosphaeria</taxon>
    </lineage>
</organism>
<dbReference type="InterPro" id="IPR027417">
    <property type="entry name" value="P-loop_NTPase"/>
</dbReference>
<dbReference type="Proteomes" id="UP000800094">
    <property type="component" value="Unassembled WGS sequence"/>
</dbReference>
<dbReference type="GO" id="GO:0005739">
    <property type="term" value="C:mitochondrion"/>
    <property type="evidence" value="ECO:0007669"/>
    <property type="project" value="TreeGrafter"/>
</dbReference>
<evidence type="ECO:0000256" key="1">
    <source>
        <dbReference type="ARBA" id="ARBA00022741"/>
    </source>
</evidence>
<feature type="domain" description="Dynamin-type G" evidence="5">
    <location>
        <begin position="38"/>
        <end position="324"/>
    </location>
</feature>
<dbReference type="Pfam" id="PF01031">
    <property type="entry name" value="Dynamin_M"/>
    <property type="match status" value="1"/>
</dbReference>
<dbReference type="PANTHER" id="PTHR11566">
    <property type="entry name" value="DYNAMIN"/>
    <property type="match status" value="1"/>
</dbReference>
<gene>
    <name evidence="6" type="ORF">BU26DRAFT_501691</name>
</gene>
<dbReference type="InterPro" id="IPR045063">
    <property type="entry name" value="Dynamin_N"/>
</dbReference>
<feature type="region of interest" description="Disordered" evidence="3">
    <location>
        <begin position="707"/>
        <end position="828"/>
    </location>
</feature>
<evidence type="ECO:0000259" key="4">
    <source>
        <dbReference type="PROSITE" id="PS51388"/>
    </source>
</evidence>
<dbReference type="AlphaFoldDB" id="A0A6A6ISZ7"/>
<dbReference type="InterPro" id="IPR020850">
    <property type="entry name" value="GED_dom"/>
</dbReference>
<dbReference type="CDD" id="cd08771">
    <property type="entry name" value="DLP_1"/>
    <property type="match status" value="1"/>
</dbReference>
<sequence>MESPSPESVSLEQLQSPEQVELLDAIDKLRNQGLGHYNISLPQLIVCGEQSSGKSSLLEGLTRLRFPTGDGLCTTFATELVLRKDSAVDITCTIVPGKERSQAERRELSKFSRRFTSREEMSFPALVQQAKEQMSIGTRSNRGPFFEDILRIKYSGPDLPSLTIVDLPGIIQSQLEGGGGAERVIDLIESYMRNEKSIILAVVSAKNDLENQKVFTYIRDFDPTACRTLGIITKPDTLNSGSPSEGKVIRLAKNELTPLKLRWHVVKNRDFKECEQSDAERDESERQFFQRGVWASLPRSDVGIASLRTRLSRVLLDHIGKELPSLVSTIQAAITSTEASLKALGNPRDSDRLQRDYLTEKAEKFQMLTRDALRGLYSNPFFNLAAADERAPTRLRTEIQNLNIAFAHTMYRKGHTWEITDEAQAFITSGSGTSALSSQAIQEYDAHFDDPCALARTQFLQEQINDYVRQSRQSGLPSLVNPWVIGEVFRRQSEPWAEIAEHHLERVFQAVKDYINLGLSSLMDTRTRNMLILEQVEPELEQRWENVKAKLGELLLPYTEQDPVTYDPTFICEIEDIRSRRSSKRLQMQSQTPVFGKISTHQLLTESIDDFTNSEILDLMQTYYKKAISVFINNVAVLAIENCLIARLESIFSPVLISSMEEDTLRAIASESEEIRTERAALKQKLDDLKYGKRILHVHACDARSALRPPTRVTKTASRSRRTIPSESRPRTPIPQTENGSQNQDDDQVDGITSHFNNLTVTPPPTDPKPRKGLHSRSRSVTPTPTKKASTKPRYRNWPPNFVADSQSESEDAMYSPVQSSREMAAQA</sequence>
<evidence type="ECO:0000259" key="5">
    <source>
        <dbReference type="PROSITE" id="PS51718"/>
    </source>
</evidence>
<dbReference type="FunFam" id="3.40.50.300:FF:001425">
    <property type="entry name" value="Dynamin GTPase, putative"/>
    <property type="match status" value="1"/>
</dbReference>
<name>A0A6A6ISZ7_9PLEO</name>
<dbReference type="PROSITE" id="PS51718">
    <property type="entry name" value="G_DYNAMIN_2"/>
    <property type="match status" value="1"/>
</dbReference>
<feature type="compositionally biased region" description="Polar residues" evidence="3">
    <location>
        <begin position="734"/>
        <end position="743"/>
    </location>
</feature>
<dbReference type="GO" id="GO:0048312">
    <property type="term" value="P:intracellular distribution of mitochondria"/>
    <property type="evidence" value="ECO:0007669"/>
    <property type="project" value="TreeGrafter"/>
</dbReference>
<dbReference type="PANTHER" id="PTHR11566:SF149">
    <property type="entry name" value="GTPASE, PUTATIVE (AFU_ORTHOLOGUE AFUA_6G11890)-RELATED"/>
    <property type="match status" value="1"/>
</dbReference>
<dbReference type="GO" id="GO:0005525">
    <property type="term" value="F:GTP binding"/>
    <property type="evidence" value="ECO:0007669"/>
    <property type="project" value="InterPro"/>
</dbReference>
<dbReference type="EMBL" id="ML987191">
    <property type="protein sequence ID" value="KAF2253526.1"/>
    <property type="molecule type" value="Genomic_DNA"/>
</dbReference>
<dbReference type="PRINTS" id="PR00195">
    <property type="entry name" value="DYNAMIN"/>
</dbReference>
<reference evidence="6" key="1">
    <citation type="journal article" date="2020" name="Stud. Mycol.">
        <title>101 Dothideomycetes genomes: a test case for predicting lifestyles and emergence of pathogens.</title>
        <authorList>
            <person name="Haridas S."/>
            <person name="Albert R."/>
            <person name="Binder M."/>
            <person name="Bloem J."/>
            <person name="Labutti K."/>
            <person name="Salamov A."/>
            <person name="Andreopoulos B."/>
            <person name="Baker S."/>
            <person name="Barry K."/>
            <person name="Bills G."/>
            <person name="Bluhm B."/>
            <person name="Cannon C."/>
            <person name="Castanera R."/>
            <person name="Culley D."/>
            <person name="Daum C."/>
            <person name="Ezra D."/>
            <person name="Gonzalez J."/>
            <person name="Henrissat B."/>
            <person name="Kuo A."/>
            <person name="Liang C."/>
            <person name="Lipzen A."/>
            <person name="Lutzoni F."/>
            <person name="Magnuson J."/>
            <person name="Mondo S."/>
            <person name="Nolan M."/>
            <person name="Ohm R."/>
            <person name="Pangilinan J."/>
            <person name="Park H.-J."/>
            <person name="Ramirez L."/>
            <person name="Alfaro M."/>
            <person name="Sun H."/>
            <person name="Tritt A."/>
            <person name="Yoshinaga Y."/>
            <person name="Zwiers L.-H."/>
            <person name="Turgeon B."/>
            <person name="Goodwin S."/>
            <person name="Spatafora J."/>
            <person name="Crous P."/>
            <person name="Grigoriev I."/>
        </authorList>
    </citation>
    <scope>NUCLEOTIDE SEQUENCE</scope>
    <source>
        <strain evidence="6">CBS 122368</strain>
    </source>
</reference>
<dbReference type="InterPro" id="IPR022812">
    <property type="entry name" value="Dynamin"/>
</dbReference>